<evidence type="ECO:0000256" key="3">
    <source>
        <dbReference type="ARBA" id="ARBA00023157"/>
    </source>
</evidence>
<feature type="compositionally biased region" description="Pro residues" evidence="4">
    <location>
        <begin position="1111"/>
        <end position="1122"/>
    </location>
</feature>
<dbReference type="Gene3D" id="1.50.10.20">
    <property type="match status" value="2"/>
</dbReference>
<dbReference type="InterPro" id="IPR041425">
    <property type="entry name" value="C3/4/5_MG1"/>
</dbReference>
<dbReference type="PROSITE" id="PS01178">
    <property type="entry name" value="ANAPHYLATOXIN_2"/>
    <property type="match status" value="1"/>
</dbReference>
<dbReference type="Pfam" id="PF17790">
    <property type="entry name" value="MG1"/>
    <property type="match status" value="1"/>
</dbReference>
<dbReference type="GO" id="GO:0005615">
    <property type="term" value="C:extracellular space"/>
    <property type="evidence" value="ECO:0007669"/>
    <property type="project" value="InterPro"/>
</dbReference>
<dbReference type="Pfam" id="PF07678">
    <property type="entry name" value="TED_complement"/>
    <property type="match status" value="2"/>
</dbReference>
<name>A0A3B3YLT3_9TELE</name>
<feature type="signal peptide" evidence="5">
    <location>
        <begin position="1"/>
        <end position="17"/>
    </location>
</feature>
<dbReference type="SMART" id="SM01360">
    <property type="entry name" value="A2M"/>
    <property type="match status" value="1"/>
</dbReference>
<dbReference type="Gene3D" id="2.60.40.10">
    <property type="entry name" value="Immunoglobulins"/>
    <property type="match status" value="3"/>
</dbReference>
<reference evidence="7" key="2">
    <citation type="submission" date="2025-09" db="UniProtKB">
        <authorList>
            <consortium name="Ensembl"/>
        </authorList>
    </citation>
    <scope>IDENTIFICATION</scope>
</reference>
<dbReference type="InterPro" id="IPR008993">
    <property type="entry name" value="TIMP-like_OB-fold"/>
</dbReference>
<dbReference type="SUPFAM" id="SSF47686">
    <property type="entry name" value="Anaphylotoxins (complement system)"/>
    <property type="match status" value="1"/>
</dbReference>
<dbReference type="PANTHER" id="PTHR11412">
    <property type="entry name" value="MACROGLOBULIN / COMPLEMENT"/>
    <property type="match status" value="1"/>
</dbReference>
<dbReference type="InterPro" id="IPR018081">
    <property type="entry name" value="Anaphylatoxin_comp_syst"/>
</dbReference>
<dbReference type="InterPro" id="IPR002890">
    <property type="entry name" value="MG2"/>
</dbReference>
<dbReference type="Gene3D" id="6.20.50.160">
    <property type="match status" value="1"/>
</dbReference>
<dbReference type="InterPro" id="IPR013783">
    <property type="entry name" value="Ig-like_fold"/>
</dbReference>
<dbReference type="InterPro" id="IPR011625">
    <property type="entry name" value="A2M_N_BRD"/>
</dbReference>
<organism evidence="7 8">
    <name type="scientific">Poecilia mexicana</name>
    <dbReference type="NCBI Taxonomy" id="48701"/>
    <lineage>
        <taxon>Eukaryota</taxon>
        <taxon>Metazoa</taxon>
        <taxon>Chordata</taxon>
        <taxon>Craniata</taxon>
        <taxon>Vertebrata</taxon>
        <taxon>Euteleostomi</taxon>
        <taxon>Actinopterygii</taxon>
        <taxon>Neopterygii</taxon>
        <taxon>Teleostei</taxon>
        <taxon>Neoteleostei</taxon>
        <taxon>Acanthomorphata</taxon>
        <taxon>Ovalentaria</taxon>
        <taxon>Atherinomorphae</taxon>
        <taxon>Cyprinodontiformes</taxon>
        <taxon>Poeciliidae</taxon>
        <taxon>Poeciliinae</taxon>
        <taxon>Poecilia</taxon>
    </lineage>
</organism>
<dbReference type="InterPro" id="IPR050473">
    <property type="entry name" value="A2M/Complement_sys"/>
</dbReference>
<dbReference type="Gene3D" id="1.20.91.20">
    <property type="entry name" value="Anaphylotoxins (complement system)"/>
    <property type="match status" value="1"/>
</dbReference>
<evidence type="ECO:0000313" key="8">
    <source>
        <dbReference type="Proteomes" id="UP000261480"/>
    </source>
</evidence>
<keyword evidence="8" id="KW-1185">Reference proteome</keyword>
<evidence type="ECO:0000313" key="7">
    <source>
        <dbReference type="Ensembl" id="ENSPMEP00000028113.1"/>
    </source>
</evidence>
<feature type="chain" id="PRO_5017459380" description="Anaphylatoxin-like domain-containing protein" evidence="5">
    <location>
        <begin position="18"/>
        <end position="1304"/>
    </location>
</feature>
<sequence>VIGLFFFCGISPPAVMASLSDSFLITAPLSVCLDAVETVFVQLFGSSTEETVYVFLKTSMARDHRELSKDSLRLNSQNNYQGVAKLLPLPENKNLNHVILHVQSNGINRHLSIPVSRSNGFLFIQTDKPLYTPHQKVKVRAFSMNQELRPANRSVFLTFKDPDHITVDVVEIVDVNNGIPSMQNPFRIPIKPKLGIWTIEASYTDDFTTKAKTDFEVKEYVLPSFSIQMNPQTNFISHSQFSQFHFKISVFLRPPLLTVWTGCRPPGGITQEAEFATVKFVRSPYRLSLISTPPFIKPGLPYKIQVCIMESHLKSFETADPTLPAQSQASLALEAVAYHSPNQRYLYIDTPMFGHTLQVSHYANIQVYTAAPSYLNIRTLNYLVLSKGKVVFFKSQNFASSVDGKQNLNFLVTTSMVPSIRLLVYYILDGEGTTELVADSVWMDVKDKCVNGLQVLQLYKPKENIKLDIRTNQGSMVALSAVDSAVLIERCGRAHSDLGCGGGGGKDNADVFRLAGLTFMTNANAAPSSSDPCTAAVRPKRELTDAQKEAKARTFGSKKSCCLAGMKYIPKSVSCQQYADQAFQKLRIKNEPCKAAFSQCCKFYQQHLDQGDRLVLGRYELGADFDQAPSLVRSYFPESWLWEVQRQLSISRALPDSLTTWVVKAVGMSPEGMCVSDPVKVSVNQPLSVDVPLPYQVVRGEQLELQGSVYNQQDDIITYCVTLTAGPAFCLLKSRPTPRQEGHHTTACTWSRLAAGGVGKVTFTLLGLEPGEHTLTFTLTIQSGVKDVVKKTLRVVVWSSLNLSMVLFCTPFVRWLFLTAGELPGEVVSVILDPEGLKRLLSLPPGSAAAEVDRLLPLIQVYQYLETNSIWDVLGENVEKNSGQVGLTSFRNGDSSYSMWMNSEPSTLTLSLADPFVSVDHQSLSDSVSWLIRKTQQPDGSFMERASSKNSRLMVSGVGLLWPPLASFVLLWPLLSSSGLLCPPLASSVLLWPSLASFLLSLPVEGGVSAAPLSACRGRYCLSNLVCLFKGRIHYANPVVSWLTQDQHYGEGFYSIKDMVLTLEALTEYSKVVPKAVLNQDIRIRNSRQEELSQVQLSRSHPVAPPLQVRPSPPGGAGPQYRPPPNEVYTESLLTVMKIQLPTGVEPYLEDLRQVNGLQTALTSFSPVSMVTMETAIIKLFIDIHINTNHGRSAGSGSNRVLPDFTLTLVLVLVLVPVLEAASPGSNLDLVKKVTCSSVELQNNQQYLVLGSHLWCFWTSRYRLPLDSEALVELWPAACSSSECQDYNSQLMSYAVDLQLFGCP</sequence>
<dbReference type="Gene3D" id="2.20.130.20">
    <property type="match status" value="1"/>
</dbReference>
<accession>A0A3B3YLT3</accession>
<dbReference type="Pfam" id="PF01821">
    <property type="entry name" value="ANATO"/>
    <property type="match status" value="1"/>
</dbReference>
<dbReference type="Proteomes" id="UP000261480">
    <property type="component" value="Unplaced"/>
</dbReference>
<protein>
    <recommendedName>
        <fullName evidence="6">Anaphylatoxin-like domain-containing protein</fullName>
    </recommendedName>
</protein>
<evidence type="ECO:0000256" key="1">
    <source>
        <dbReference type="ARBA" id="ARBA00004613"/>
    </source>
</evidence>
<dbReference type="InterPro" id="IPR018933">
    <property type="entry name" value="Netrin_module_non-TIMP"/>
</dbReference>
<keyword evidence="5" id="KW-0732">Signal</keyword>
<keyword evidence="2" id="KW-0964">Secreted</keyword>
<dbReference type="Ensembl" id="ENSPMET00000031207.1">
    <property type="protein sequence ID" value="ENSPMEP00000028113.1"/>
    <property type="gene ID" value="ENSPMEG00000015729.1"/>
</dbReference>
<reference evidence="7" key="1">
    <citation type="submission" date="2025-08" db="UniProtKB">
        <authorList>
            <consortium name="Ensembl"/>
        </authorList>
    </citation>
    <scope>IDENTIFICATION</scope>
</reference>
<dbReference type="SUPFAM" id="SSF50242">
    <property type="entry name" value="TIMP-like"/>
    <property type="match status" value="1"/>
</dbReference>
<dbReference type="Gene3D" id="2.40.50.120">
    <property type="match status" value="1"/>
</dbReference>
<evidence type="ECO:0000256" key="5">
    <source>
        <dbReference type="SAM" id="SignalP"/>
    </source>
</evidence>
<dbReference type="InterPro" id="IPR000020">
    <property type="entry name" value="Anaphylatoxin/fibulin"/>
</dbReference>
<dbReference type="InterPro" id="IPR011626">
    <property type="entry name" value="Alpha-macroglobulin_TED"/>
</dbReference>
<comment type="subcellular location">
    <subcellularLocation>
        <location evidence="1">Secreted</location>
    </subcellularLocation>
</comment>
<evidence type="ECO:0000256" key="2">
    <source>
        <dbReference type="ARBA" id="ARBA00022525"/>
    </source>
</evidence>
<keyword evidence="3" id="KW-1015">Disulfide bond</keyword>
<proteinExistence type="predicted"/>
<dbReference type="Gene3D" id="2.60.40.1940">
    <property type="match status" value="2"/>
</dbReference>
<dbReference type="GO" id="GO:0004866">
    <property type="term" value="F:endopeptidase inhibitor activity"/>
    <property type="evidence" value="ECO:0007669"/>
    <property type="project" value="InterPro"/>
</dbReference>
<feature type="domain" description="Anaphylatoxin-like" evidence="6">
    <location>
        <begin position="561"/>
        <end position="601"/>
    </location>
</feature>
<dbReference type="Pfam" id="PF07703">
    <property type="entry name" value="A2M_BRD"/>
    <property type="match status" value="1"/>
</dbReference>
<dbReference type="InterPro" id="IPR001599">
    <property type="entry name" value="Macroglobln_a2"/>
</dbReference>
<dbReference type="Pfam" id="PF01835">
    <property type="entry name" value="MG2"/>
    <property type="match status" value="1"/>
</dbReference>
<dbReference type="InterPro" id="IPR008930">
    <property type="entry name" value="Terpenoid_cyclase/PrenylTrfase"/>
</dbReference>
<dbReference type="Gene3D" id="2.60.120.1540">
    <property type="match status" value="1"/>
</dbReference>
<dbReference type="Gene3D" id="2.60.40.1930">
    <property type="match status" value="4"/>
</dbReference>
<evidence type="ECO:0000256" key="4">
    <source>
        <dbReference type="SAM" id="MobiDB-lite"/>
    </source>
</evidence>
<dbReference type="SUPFAM" id="SSF48239">
    <property type="entry name" value="Terpenoid cyclases/Protein prenyltransferases"/>
    <property type="match status" value="1"/>
</dbReference>
<dbReference type="PANTHER" id="PTHR11412:SF83">
    <property type="entry name" value="COMPLEMENT C5"/>
    <property type="match status" value="1"/>
</dbReference>
<dbReference type="SMART" id="SM01359">
    <property type="entry name" value="A2M_N_2"/>
    <property type="match status" value="1"/>
</dbReference>
<dbReference type="Pfam" id="PF00207">
    <property type="entry name" value="A2M"/>
    <property type="match status" value="1"/>
</dbReference>
<feature type="region of interest" description="Disordered" evidence="4">
    <location>
        <begin position="1094"/>
        <end position="1122"/>
    </location>
</feature>
<dbReference type="Pfam" id="PF01759">
    <property type="entry name" value="NTR"/>
    <property type="match status" value="1"/>
</dbReference>
<evidence type="ECO:0000259" key="6">
    <source>
        <dbReference type="PROSITE" id="PS01178"/>
    </source>
</evidence>